<proteinExistence type="predicted"/>
<dbReference type="EMBL" id="JANIBM010000045">
    <property type="protein sequence ID" value="MCQ8183355.1"/>
    <property type="molecule type" value="Genomic_DNA"/>
</dbReference>
<feature type="chain" id="PRO_5045759686" evidence="1">
    <location>
        <begin position="25"/>
        <end position="148"/>
    </location>
</feature>
<sequence>MKLSNSIGPLAGSVFSLLAATVQALESPAVPLPDNPPAATALRDPFTPSQMMYESAGSQGGSAGAYGFLPNQDATKLPKLKLRGLLNPSGKAFIALLEVGGVGTFMVREGDEFNFDPSQPKNAIRVSKITRLSVTVETGTLGSIRVLR</sequence>
<keyword evidence="3" id="KW-1185">Reference proteome</keyword>
<gene>
    <name evidence="2" type="ORF">NP603_19745</name>
</gene>
<dbReference type="RefSeq" id="WP_256612570.1">
    <property type="nucleotide sequence ID" value="NZ_JANIBM010000045.1"/>
</dbReference>
<accession>A0ABT1UM87</accession>
<keyword evidence="1" id="KW-0732">Signal</keyword>
<comment type="caution">
    <text evidence="2">The sequence shown here is derived from an EMBL/GenBank/DDBJ whole genome shotgun (WGS) entry which is preliminary data.</text>
</comment>
<protein>
    <submittedName>
        <fullName evidence="2">Uncharacterized protein</fullName>
    </submittedName>
</protein>
<feature type="signal peptide" evidence="1">
    <location>
        <begin position="1"/>
        <end position="24"/>
    </location>
</feature>
<dbReference type="Proteomes" id="UP001524569">
    <property type="component" value="Unassembled WGS sequence"/>
</dbReference>
<evidence type="ECO:0000313" key="2">
    <source>
        <dbReference type="EMBL" id="MCQ8183355.1"/>
    </source>
</evidence>
<evidence type="ECO:0000256" key="1">
    <source>
        <dbReference type="SAM" id="SignalP"/>
    </source>
</evidence>
<evidence type="ECO:0000313" key="3">
    <source>
        <dbReference type="Proteomes" id="UP001524569"/>
    </source>
</evidence>
<organism evidence="2 3">
    <name type="scientific">Methylomonas aurea</name>
    <dbReference type="NCBI Taxonomy" id="2952224"/>
    <lineage>
        <taxon>Bacteria</taxon>
        <taxon>Pseudomonadati</taxon>
        <taxon>Pseudomonadota</taxon>
        <taxon>Gammaproteobacteria</taxon>
        <taxon>Methylococcales</taxon>
        <taxon>Methylococcaceae</taxon>
        <taxon>Methylomonas</taxon>
    </lineage>
</organism>
<name>A0ABT1UM87_9GAMM</name>
<reference evidence="2 3" key="1">
    <citation type="submission" date="2022-07" db="EMBL/GenBank/DDBJ databases">
        <title>Methylomonas rivi sp. nov., Methylomonas rosea sp. nov., Methylomonas aureus sp. nov. and Methylomonas subterranea sp. nov., four novel methanotrophs isolated from a freshwater creek and the deep terrestrial subsurface.</title>
        <authorList>
            <person name="Abin C."/>
            <person name="Sankaranarayanan K."/>
            <person name="Garner C."/>
            <person name="Sindelar R."/>
            <person name="Kotary K."/>
            <person name="Garner R."/>
            <person name="Barclay S."/>
            <person name="Lawson P."/>
            <person name="Krumholz L."/>
        </authorList>
    </citation>
    <scope>NUCLEOTIDE SEQUENCE [LARGE SCALE GENOMIC DNA]</scope>
    <source>
        <strain evidence="2 3">SURF-1</strain>
    </source>
</reference>